<dbReference type="Gene3D" id="1.10.3210.10">
    <property type="entry name" value="Hypothetical protein af1432"/>
    <property type="match status" value="1"/>
</dbReference>
<dbReference type="RefSeq" id="WP_238477041.1">
    <property type="nucleotide sequence ID" value="NZ_CP064786.1"/>
</dbReference>
<dbReference type="AlphaFoldDB" id="A0A897MRB7"/>
<dbReference type="GeneID" id="70685140"/>
<reference evidence="1" key="1">
    <citation type="submission" date="2020-11" db="EMBL/GenBank/DDBJ databases">
        <title>Carbohydrate-dependent, anaerobic sulfur respiration: A novel catabolism in halophilic archaea.</title>
        <authorList>
            <person name="Sorokin D.Y."/>
            <person name="Messina E."/>
            <person name="Smedile F."/>
            <person name="La Cono V."/>
            <person name="Hallsworth J.E."/>
            <person name="Yakimov M.M."/>
        </authorList>
    </citation>
    <scope>NUCLEOTIDE SEQUENCE</scope>
    <source>
        <strain evidence="1">AArc-S</strain>
    </source>
</reference>
<proteinExistence type="predicted"/>
<dbReference type="Proteomes" id="UP000663586">
    <property type="component" value="Chromosome"/>
</dbReference>
<organism evidence="1 2">
    <name type="scientific">Natranaeroarchaeum sulfidigenes</name>
    <dbReference type="NCBI Taxonomy" id="2784880"/>
    <lineage>
        <taxon>Archaea</taxon>
        <taxon>Methanobacteriati</taxon>
        <taxon>Methanobacteriota</taxon>
        <taxon>Stenosarchaea group</taxon>
        <taxon>Halobacteria</taxon>
        <taxon>Halobacteriales</taxon>
        <taxon>Natronoarchaeaceae</taxon>
        <taxon>Natranaeroarchaeum</taxon>
    </lineage>
</organism>
<protein>
    <submittedName>
        <fullName evidence="1">5'-deoxynucleotidase, HD superfamily hydrolase</fullName>
    </submittedName>
</protein>
<evidence type="ECO:0000313" key="1">
    <source>
        <dbReference type="EMBL" id="QSG02972.1"/>
    </source>
</evidence>
<name>A0A897MRB7_9EURY</name>
<dbReference type="EMBL" id="CP064786">
    <property type="protein sequence ID" value="QSG02972.1"/>
    <property type="molecule type" value="Genomic_DNA"/>
</dbReference>
<accession>A0A897MRB7</accession>
<keyword evidence="1" id="KW-0378">Hydrolase</keyword>
<dbReference type="GO" id="GO:0016787">
    <property type="term" value="F:hydrolase activity"/>
    <property type="evidence" value="ECO:0007669"/>
    <property type="project" value="UniProtKB-KW"/>
</dbReference>
<evidence type="ECO:0000313" key="2">
    <source>
        <dbReference type="Proteomes" id="UP000663586"/>
    </source>
</evidence>
<keyword evidence="2" id="KW-1185">Reference proteome</keyword>
<dbReference type="KEGG" id="hara:AArcS_1762"/>
<dbReference type="SUPFAM" id="SSF109604">
    <property type="entry name" value="HD-domain/PDEase-like"/>
    <property type="match status" value="1"/>
</dbReference>
<sequence>MPNFEGTSAIETYSGLAIDPLNPEPSMIRIEDVAHGLANTCRYAGQCRFYYSVATHAVYVSRELADHDPIVQLYGLFHDASEAYITDVPRPVKRELPEYDRIERDMLAAVWERLDVPAPTDEQWAAVMDADDRLFRYEAETLLSEFSPEPVPDLSHELSPGRPGAARQLFLDRAARLRERV</sequence>
<gene>
    <name evidence="1" type="ORF">AArcS_1762</name>
</gene>